<reference evidence="2" key="3">
    <citation type="submission" date="2019-04" db="EMBL/GenBank/DDBJ databases">
        <authorList>
            <person name="Howe K."/>
            <person name="Paulini M."/>
            <person name="Williams G."/>
        </authorList>
    </citation>
    <scope>NUCLEOTIDE SEQUENCE [LARGE SCALE GENOMIC DNA]</scope>
    <source>
        <strain evidence="2">FR3</strain>
    </source>
</reference>
<keyword evidence="3" id="KW-1185">Reference proteome</keyword>
<dbReference type="AlphaFoldDB" id="A0A0I9N7P7"/>
<evidence type="ECO:0000313" key="1">
    <source>
        <dbReference type="EMBL" id="CTP81184.1"/>
    </source>
</evidence>
<dbReference type="CTD" id="66060437"/>
<proteinExistence type="predicted"/>
<reference evidence="1 3" key="1">
    <citation type="journal article" date="2007" name="Science">
        <title>Draft genome of the filarial nematode parasite Brugia malayi.</title>
        <authorList>
            <person name="Ghedin E."/>
            <person name="Wang S."/>
            <person name="Spiro D."/>
            <person name="Caler E."/>
            <person name="Zhao Q."/>
            <person name="Crabtree J."/>
            <person name="Allen J.E."/>
            <person name="Delcher A.L."/>
            <person name="Guiliano D.B."/>
            <person name="Miranda-Saavedra D."/>
            <person name="Angiuoli S.V."/>
            <person name="Creasy T."/>
            <person name="Amedeo P."/>
            <person name="Haas B."/>
            <person name="El-Sayed N.M."/>
            <person name="Wortman J.R."/>
            <person name="Feldblyum T."/>
            <person name="Tallon L."/>
            <person name="Schatz M."/>
            <person name="Shumway M."/>
            <person name="Koo H."/>
            <person name="Salzberg S.L."/>
            <person name="Schobel S."/>
            <person name="Pertea M."/>
            <person name="Pop M."/>
            <person name="White O."/>
            <person name="Barton G.J."/>
            <person name="Carlow C.K."/>
            <person name="Crawford M.J."/>
            <person name="Daub J."/>
            <person name="Dimmic M.W."/>
            <person name="Estes C.F."/>
            <person name="Foster J.M."/>
            <person name="Ganatra M."/>
            <person name="Gregory W.F."/>
            <person name="Johnson N.M."/>
            <person name="Jin J."/>
            <person name="Komuniecki R."/>
            <person name="Korf I."/>
            <person name="Kumar S."/>
            <person name="Laney S."/>
            <person name="Li B.W."/>
            <person name="Li W."/>
            <person name="Lindblom T.H."/>
            <person name="Lustigman S."/>
            <person name="Ma D."/>
            <person name="Maina C.V."/>
            <person name="Martin D.M."/>
            <person name="McCarter J.P."/>
            <person name="McReynolds L."/>
            <person name="Mitreva M."/>
            <person name="Nutman T.B."/>
            <person name="Parkinson J."/>
            <person name="Peregrin-Alvarez J.M."/>
            <person name="Poole C."/>
            <person name="Ren Q."/>
            <person name="Saunders L."/>
            <person name="Sluder A.E."/>
            <person name="Smith K."/>
            <person name="Stanke M."/>
            <person name="Unnasch T.R."/>
            <person name="Ware J."/>
            <person name="Wei A.D."/>
            <person name="Weil G."/>
            <person name="Williams D.J."/>
            <person name="Zhang Y."/>
            <person name="Williams S.A."/>
            <person name="Fraser-Liggett C."/>
            <person name="Slatko B."/>
            <person name="Blaxter M.L."/>
            <person name="Scott A.L."/>
        </authorList>
    </citation>
    <scope>NUCLEOTIDE SEQUENCE</scope>
    <source>
        <strain evidence="1 3">FR3</strain>
    </source>
</reference>
<name>A0A0I9N7P7_BRUMA</name>
<dbReference type="WBParaSite" id="Bm9564.1">
    <property type="protein sequence ID" value="Bm9564.1"/>
    <property type="gene ID" value="WBGene00229825"/>
</dbReference>
<protein>
    <submittedName>
        <fullName evidence="1 4">Bm9564</fullName>
    </submittedName>
</protein>
<dbReference type="EMBL" id="CAAKNF010000196">
    <property type="protein sequence ID" value="VIO88921.1"/>
    <property type="molecule type" value="Genomic_DNA"/>
</dbReference>
<dbReference type="RefSeq" id="XP_042931200.1">
    <property type="nucleotide sequence ID" value="XM_043075266.1"/>
</dbReference>
<dbReference type="EMBL" id="LN856924">
    <property type="protein sequence ID" value="CTP81184.1"/>
    <property type="molecule type" value="Genomic_DNA"/>
</dbReference>
<sequence length="66" mass="7121">MKIWYSNQKCQSSSSKYSEIQCSFEQLIAAPLKPGISLLCGTTESIRTCTSTSNEIAVASSLATIN</sequence>
<reference evidence="4" key="4">
    <citation type="submission" date="2019-12" db="UniProtKB">
        <authorList>
            <consortium name="WormBaseParasite"/>
        </authorList>
    </citation>
    <scope>IDENTIFICATION</scope>
</reference>
<organism evidence="1">
    <name type="scientific">Brugia malayi</name>
    <name type="common">Filarial nematode worm</name>
    <dbReference type="NCBI Taxonomy" id="6279"/>
    <lineage>
        <taxon>Eukaryota</taxon>
        <taxon>Metazoa</taxon>
        <taxon>Ecdysozoa</taxon>
        <taxon>Nematoda</taxon>
        <taxon>Chromadorea</taxon>
        <taxon>Rhabditida</taxon>
        <taxon>Spirurina</taxon>
        <taxon>Spiruromorpha</taxon>
        <taxon>Filarioidea</taxon>
        <taxon>Onchocercidae</taxon>
        <taxon>Brugia</taxon>
    </lineage>
</organism>
<evidence type="ECO:0000313" key="2">
    <source>
        <dbReference type="EMBL" id="VIO88921.1"/>
    </source>
</evidence>
<accession>A0A4E9F3P1</accession>
<dbReference type="GeneID" id="66060437"/>
<dbReference type="KEGG" id="bmy:BM_BM9564"/>
<dbReference type="Proteomes" id="UP000006672">
    <property type="component" value="Unassembled WGS sequence"/>
</dbReference>
<dbReference type="WormBase" id="Bm9564">
    <property type="protein sequence ID" value="BM30573"/>
    <property type="gene ID" value="WBGene00229825"/>
</dbReference>
<evidence type="ECO:0000313" key="3">
    <source>
        <dbReference type="Proteomes" id="UP000006672"/>
    </source>
</evidence>
<evidence type="ECO:0000313" key="4">
    <source>
        <dbReference type="WBParaSite" id="Bm9564.1"/>
    </source>
</evidence>
<evidence type="ECO:0000313" key="5">
    <source>
        <dbReference type="WormBase" id="Bm9564"/>
    </source>
</evidence>
<reference evidence="1" key="2">
    <citation type="submission" date="2012-12" db="EMBL/GenBank/DDBJ databases">
        <authorList>
            <person name="Gao Y.W."/>
            <person name="Fan S.T."/>
            <person name="Sun H.T."/>
            <person name="Wang Z."/>
            <person name="Gao X.L."/>
            <person name="Li Y.G."/>
            <person name="Wang T.C."/>
            <person name="Zhang K."/>
            <person name="Xu W.W."/>
            <person name="Yu Z.J."/>
            <person name="Xia X.Z."/>
        </authorList>
    </citation>
    <scope>NUCLEOTIDE SEQUENCE</scope>
    <source>
        <strain evidence="1">FR3</strain>
    </source>
</reference>
<gene>
    <name evidence="1 4 5" type="ORF">Bm9564</name>
    <name evidence="2" type="ORF">BM_BM9564</name>
    <name evidence="1" type="ORF">BM_Bm9564</name>
</gene>
<accession>A0A0I9N7P7</accession>